<evidence type="ECO:0000313" key="2">
    <source>
        <dbReference type="Proteomes" id="UP000217792"/>
    </source>
</evidence>
<evidence type="ECO:0000313" key="1">
    <source>
        <dbReference type="EMBL" id="BAW17647.1"/>
    </source>
</evidence>
<dbReference type="RefSeq" id="WP_158467592.1">
    <property type="nucleotide sequence ID" value="NZ_AP014880.1"/>
</dbReference>
<proteinExistence type="predicted"/>
<dbReference type="AlphaFoldDB" id="A0AAD1C8W9"/>
<organism evidence="1 2">
    <name type="scientific">Streptococcus intermedius</name>
    <dbReference type="NCBI Taxonomy" id="1338"/>
    <lineage>
        <taxon>Bacteria</taxon>
        <taxon>Bacillati</taxon>
        <taxon>Bacillota</taxon>
        <taxon>Bacilli</taxon>
        <taxon>Lactobacillales</taxon>
        <taxon>Streptococcaceae</taxon>
        <taxon>Streptococcus</taxon>
        <taxon>Streptococcus anginosus group</taxon>
    </lineage>
</organism>
<dbReference type="EMBL" id="AP014880">
    <property type="protein sequence ID" value="BAW17647.1"/>
    <property type="molecule type" value="Genomic_DNA"/>
</dbReference>
<sequence length="57" mass="6422">MKKLFITLLGFLLLVNFGNIYNNVLNVNDDVSSKIYLSKIVKSERLGLIDGKADSYI</sequence>
<name>A0AAD1C8W9_STRIT</name>
<reference evidence="1 2" key="1">
    <citation type="journal article" date="2017" name="Infect. Immun.">
        <title>Characterization of the Pathogenicity of Streptococcus intermedius TYG1620 Isolated from a Human Brain Abscess Based on the Complete Genome Sequence with Transcriptome Analysis and Transposon Mutagenesis in a Murine Subcutaneous Abscess Model.</title>
        <authorList>
            <person name="Hasegawa N."/>
            <person name="Sekizuka T."/>
            <person name="Sugi Y."/>
            <person name="Kawakami N."/>
            <person name="Ogasawara Y."/>
            <person name="Kato K."/>
            <person name="Yamashita A."/>
            <person name="Takeuchi F."/>
            <person name="Kuroda M."/>
        </authorList>
    </citation>
    <scope>NUCLEOTIDE SEQUENCE [LARGE SCALE GENOMIC DNA]</scope>
    <source>
        <strain evidence="1 2">TYG1620</strain>
    </source>
</reference>
<protein>
    <submittedName>
        <fullName evidence="1">Uncharacterized protein</fullName>
    </submittedName>
</protein>
<dbReference type="Proteomes" id="UP000217792">
    <property type="component" value="Chromosome"/>
</dbReference>
<gene>
    <name evidence="1" type="ORF">SITYG_16680</name>
</gene>
<accession>A0AAD1C8W9</accession>